<proteinExistence type="inferred from homology"/>
<dbReference type="RefSeq" id="WP_134849146.1">
    <property type="nucleotide sequence ID" value="NZ_CP197400.1"/>
</dbReference>
<dbReference type="EMBL" id="SPNC01000025">
    <property type="protein sequence ID" value="TFH96255.1"/>
    <property type="molecule type" value="Genomic_DNA"/>
</dbReference>
<comment type="subcellular location">
    <subcellularLocation>
        <location evidence="1">Cell membrane</location>
        <topology evidence="1">Multi-pass membrane protein</topology>
    </subcellularLocation>
</comment>
<dbReference type="Pfam" id="PF02322">
    <property type="entry name" value="Cyt_bd_oxida_II"/>
    <property type="match status" value="1"/>
</dbReference>
<dbReference type="GO" id="GO:0005886">
    <property type="term" value="C:plasma membrane"/>
    <property type="evidence" value="ECO:0007669"/>
    <property type="project" value="UniProtKB-SubCell"/>
</dbReference>
<dbReference type="GO" id="GO:0016682">
    <property type="term" value="F:oxidoreductase activity, acting on diphenols and related substances as donors, oxygen as acceptor"/>
    <property type="evidence" value="ECO:0007669"/>
    <property type="project" value="TreeGrafter"/>
</dbReference>
<dbReference type="Proteomes" id="UP000297225">
    <property type="component" value="Unassembled WGS sequence"/>
</dbReference>
<keyword evidence="9" id="KW-1133">Transmembrane helix</keyword>
<evidence type="ECO:0000256" key="6">
    <source>
        <dbReference type="ARBA" id="ARBA00022692"/>
    </source>
</evidence>
<organism evidence="12 13">
    <name type="scientific">Porphyromonas levii</name>
    <dbReference type="NCBI Taxonomy" id="28114"/>
    <lineage>
        <taxon>Bacteria</taxon>
        <taxon>Pseudomonadati</taxon>
        <taxon>Bacteroidota</taxon>
        <taxon>Bacteroidia</taxon>
        <taxon>Bacteroidales</taxon>
        <taxon>Porphyromonadaceae</taxon>
        <taxon>Porphyromonas</taxon>
    </lineage>
</organism>
<keyword evidence="10" id="KW-0408">Iron</keyword>
<dbReference type="GO" id="GO:0046872">
    <property type="term" value="F:metal ion binding"/>
    <property type="evidence" value="ECO:0007669"/>
    <property type="project" value="UniProtKB-KW"/>
</dbReference>
<keyword evidence="5" id="KW-0349">Heme</keyword>
<keyword evidence="13" id="KW-1185">Reference proteome</keyword>
<dbReference type="GeneID" id="66796421"/>
<dbReference type="InterPro" id="IPR003317">
    <property type="entry name" value="Cyt-d_oxidase_su2"/>
</dbReference>
<protein>
    <submittedName>
        <fullName evidence="12">Cytochrome d ubiquinol oxidase subunit II</fullName>
    </submittedName>
</protein>
<dbReference type="OrthoDB" id="9776710at2"/>
<keyword evidence="8" id="KW-0249">Electron transport</keyword>
<evidence type="ECO:0000256" key="10">
    <source>
        <dbReference type="ARBA" id="ARBA00023004"/>
    </source>
</evidence>
<dbReference type="GO" id="GO:0070069">
    <property type="term" value="C:cytochrome complex"/>
    <property type="evidence" value="ECO:0007669"/>
    <property type="project" value="TreeGrafter"/>
</dbReference>
<keyword evidence="4" id="KW-1003">Cell membrane</keyword>
<dbReference type="STRING" id="1122973.GCA_000379925_00169"/>
<evidence type="ECO:0000256" key="5">
    <source>
        <dbReference type="ARBA" id="ARBA00022617"/>
    </source>
</evidence>
<dbReference type="PANTHER" id="PTHR43141">
    <property type="entry name" value="CYTOCHROME BD2 SUBUNIT II"/>
    <property type="match status" value="1"/>
</dbReference>
<comment type="similarity">
    <text evidence="2">Belongs to the cytochrome ubiquinol oxidase subunit 2 family.</text>
</comment>
<evidence type="ECO:0000256" key="7">
    <source>
        <dbReference type="ARBA" id="ARBA00022723"/>
    </source>
</evidence>
<keyword evidence="3" id="KW-0813">Transport</keyword>
<dbReference type="GO" id="GO:0009055">
    <property type="term" value="F:electron transfer activity"/>
    <property type="evidence" value="ECO:0007669"/>
    <property type="project" value="TreeGrafter"/>
</dbReference>
<evidence type="ECO:0000256" key="3">
    <source>
        <dbReference type="ARBA" id="ARBA00022448"/>
    </source>
</evidence>
<evidence type="ECO:0000256" key="9">
    <source>
        <dbReference type="ARBA" id="ARBA00022989"/>
    </source>
</evidence>
<evidence type="ECO:0000256" key="8">
    <source>
        <dbReference type="ARBA" id="ARBA00022982"/>
    </source>
</evidence>
<keyword evidence="7" id="KW-0479">Metal-binding</keyword>
<name>A0A4Y8WSF7_9PORP</name>
<evidence type="ECO:0000256" key="11">
    <source>
        <dbReference type="ARBA" id="ARBA00023136"/>
    </source>
</evidence>
<evidence type="ECO:0000313" key="12">
    <source>
        <dbReference type="EMBL" id="TFH96255.1"/>
    </source>
</evidence>
<accession>A0A4Y8WSF7</accession>
<dbReference type="GO" id="GO:0019646">
    <property type="term" value="P:aerobic electron transport chain"/>
    <property type="evidence" value="ECO:0007669"/>
    <property type="project" value="TreeGrafter"/>
</dbReference>
<reference evidence="12 13" key="1">
    <citation type="submission" date="2019-03" db="EMBL/GenBank/DDBJ databases">
        <title>Porphyromonas levii Isolated from the Uterus of Dairy Cows.</title>
        <authorList>
            <person name="Francis A.M."/>
        </authorList>
    </citation>
    <scope>NUCLEOTIDE SEQUENCE [LARGE SCALE GENOMIC DNA]</scope>
    <source>
        <strain evidence="12 13">AF5678</strain>
    </source>
</reference>
<sequence>MDKFIMLQDYWWFVISLLGGLLVFLLFVQGGQSFIFSLSKDALQQRMLVNSTGRKWEFTFTTLVTFGGAFFAAFPLFYSTSFYGAYWVWMLILFCFVIQAVSFEFQNKKGNVWGKKSYQWALFINGVFGPLLLGAAVGTFFTGANFVIDRSNIANLGGNLSVSTWMPFDGMMLHGLEAVLNPWNLVLGLAVLFLARTTGLLYFINNIREPEVRVAARKRLVPNALIFLVFFLAFLGYLLTANGFAVDPATGSVSMEQYKYLHNLIEQPVLLVLLLLGVVAVLYGIGMTIVKDGFVKGIWYEGVGVVVVVTTLFLLAGWHNTAYYPSFADLQSSLTIRNSSSSTYTLEVMAYASLVIPFVLAYIFYAWRKLDFHKLDKEELKKGNHY</sequence>
<dbReference type="AlphaFoldDB" id="A0A4Y8WSF7"/>
<evidence type="ECO:0000313" key="13">
    <source>
        <dbReference type="Proteomes" id="UP000297225"/>
    </source>
</evidence>
<evidence type="ECO:0000256" key="4">
    <source>
        <dbReference type="ARBA" id="ARBA00022475"/>
    </source>
</evidence>
<evidence type="ECO:0000256" key="1">
    <source>
        <dbReference type="ARBA" id="ARBA00004651"/>
    </source>
</evidence>
<evidence type="ECO:0000256" key="2">
    <source>
        <dbReference type="ARBA" id="ARBA00007543"/>
    </source>
</evidence>
<keyword evidence="11" id="KW-0472">Membrane</keyword>
<dbReference type="PANTHER" id="PTHR43141:SF5">
    <property type="entry name" value="CYTOCHROME BD-I UBIQUINOL OXIDASE SUBUNIT 2"/>
    <property type="match status" value="1"/>
</dbReference>
<comment type="caution">
    <text evidence="12">The sequence shown here is derived from an EMBL/GenBank/DDBJ whole genome shotgun (WGS) entry which is preliminary data.</text>
</comment>
<keyword evidence="6" id="KW-0812">Transmembrane</keyword>
<gene>
    <name evidence="12" type="ORF">E4P47_02745</name>
</gene>